<dbReference type="EMBL" id="CASHTH010000795">
    <property type="protein sequence ID" value="CAI8007632.1"/>
    <property type="molecule type" value="Genomic_DNA"/>
</dbReference>
<feature type="region of interest" description="Disordered" evidence="1">
    <location>
        <begin position="138"/>
        <end position="176"/>
    </location>
</feature>
<sequence length="327" mass="36487">MARREVTLCLRYPGSSQALQRLQQSYLECVVEYKSGSEAELQSKLPADLFSKYQLKGAITVADDEIVIQFTPRHSGVHCARLFSDTREVCRPVPFVVTQSGETVSIQPDRPVRRPPSWEPTPAPELIHTPAFYGLNNPRFPPAASKQSVTSDATTAAQTELPRHEPEDSVDHVRGYTSDDPELAAPEGKRLFVGGFSPAQRTSFVAGGTRPHSAMVPDPGRFISPASPQHQSLNFGEIYSTKKARGRAYGSRRGPLSIDYQSMLTTETMRMLSKEADMQMKIFRGGKVKKRCDICSKKVKLTKVVSLGEEEYCDNCFRRQYLLSQCH</sequence>
<gene>
    <name evidence="2" type="ORF">GBAR_LOCUS5313</name>
</gene>
<name>A0AA35WBY5_GEOBA</name>
<keyword evidence="3" id="KW-1185">Reference proteome</keyword>
<feature type="compositionally biased region" description="Polar residues" evidence="1">
    <location>
        <begin position="145"/>
        <end position="158"/>
    </location>
</feature>
<evidence type="ECO:0000313" key="2">
    <source>
        <dbReference type="EMBL" id="CAI8007632.1"/>
    </source>
</evidence>
<evidence type="ECO:0000256" key="1">
    <source>
        <dbReference type="SAM" id="MobiDB-lite"/>
    </source>
</evidence>
<dbReference type="Proteomes" id="UP001174909">
    <property type="component" value="Unassembled WGS sequence"/>
</dbReference>
<proteinExistence type="predicted"/>
<comment type="caution">
    <text evidence="2">The sequence shown here is derived from an EMBL/GenBank/DDBJ whole genome shotgun (WGS) entry which is preliminary data.</text>
</comment>
<evidence type="ECO:0000313" key="3">
    <source>
        <dbReference type="Proteomes" id="UP001174909"/>
    </source>
</evidence>
<organism evidence="2 3">
    <name type="scientific">Geodia barretti</name>
    <name type="common">Barrett's horny sponge</name>
    <dbReference type="NCBI Taxonomy" id="519541"/>
    <lineage>
        <taxon>Eukaryota</taxon>
        <taxon>Metazoa</taxon>
        <taxon>Porifera</taxon>
        <taxon>Demospongiae</taxon>
        <taxon>Heteroscleromorpha</taxon>
        <taxon>Tetractinellida</taxon>
        <taxon>Astrophorina</taxon>
        <taxon>Geodiidae</taxon>
        <taxon>Geodia</taxon>
    </lineage>
</organism>
<dbReference type="AlphaFoldDB" id="A0AA35WBY5"/>
<reference evidence="2" key="1">
    <citation type="submission" date="2023-03" db="EMBL/GenBank/DDBJ databases">
        <authorList>
            <person name="Steffen K."/>
            <person name="Cardenas P."/>
        </authorList>
    </citation>
    <scope>NUCLEOTIDE SEQUENCE</scope>
</reference>
<accession>A0AA35WBY5</accession>
<protein>
    <submittedName>
        <fullName evidence="2">Uncharacterized protein</fullName>
    </submittedName>
</protein>
<feature type="compositionally biased region" description="Basic and acidic residues" evidence="1">
    <location>
        <begin position="161"/>
        <end position="174"/>
    </location>
</feature>